<dbReference type="SMART" id="SM00471">
    <property type="entry name" value="HDc"/>
    <property type="match status" value="1"/>
</dbReference>
<comment type="function">
    <text evidence="5">Endoribonuclease that initiates mRNA decay.</text>
</comment>
<gene>
    <name evidence="5" type="primary">rny</name>
    <name evidence="9" type="ordered locus">Apre_0953</name>
</gene>
<dbReference type="PROSITE" id="PS50084">
    <property type="entry name" value="KH_TYPE_1"/>
    <property type="match status" value="1"/>
</dbReference>
<dbReference type="NCBIfam" id="TIGR03319">
    <property type="entry name" value="RNase_Y"/>
    <property type="match status" value="1"/>
</dbReference>
<keyword evidence="5" id="KW-0812">Transmembrane</keyword>
<evidence type="ECO:0000256" key="1">
    <source>
        <dbReference type="ARBA" id="ARBA00022722"/>
    </source>
</evidence>
<proteinExistence type="inferred from homology"/>
<accession>C7RHM0</accession>
<name>C7RHM0_ANAPD</name>
<dbReference type="STRING" id="525919.Apre_0953"/>
<feature type="transmembrane region" description="Helical" evidence="5">
    <location>
        <begin position="6"/>
        <end position="29"/>
    </location>
</feature>
<evidence type="ECO:0000259" key="8">
    <source>
        <dbReference type="PROSITE" id="PS51831"/>
    </source>
</evidence>
<dbReference type="InterPro" id="IPR006674">
    <property type="entry name" value="HD_domain"/>
</dbReference>
<dbReference type="InterPro" id="IPR017705">
    <property type="entry name" value="Ribonuclease_Y"/>
</dbReference>
<dbReference type="HOGENOM" id="CLU_028328_1_0_9"/>
<keyword evidence="2 5" id="KW-0255">Endonuclease</keyword>
<dbReference type="PROSITE" id="PS51831">
    <property type="entry name" value="HD"/>
    <property type="match status" value="1"/>
</dbReference>
<dbReference type="InterPro" id="IPR006675">
    <property type="entry name" value="HDIG_dom"/>
</dbReference>
<dbReference type="OrthoDB" id="9803205at2"/>
<dbReference type="Pfam" id="PF00013">
    <property type="entry name" value="KH_1"/>
    <property type="match status" value="1"/>
</dbReference>
<dbReference type="eggNOG" id="COG1418">
    <property type="taxonomic scope" value="Bacteria"/>
</dbReference>
<evidence type="ECO:0000256" key="6">
    <source>
        <dbReference type="NCBIfam" id="TIGR03319"/>
    </source>
</evidence>
<dbReference type="InterPro" id="IPR004088">
    <property type="entry name" value="KH_dom_type_1"/>
</dbReference>
<evidence type="ECO:0000256" key="2">
    <source>
        <dbReference type="ARBA" id="ARBA00022759"/>
    </source>
</evidence>
<reference evidence="9 10" key="1">
    <citation type="journal article" date="2009" name="Stand. Genomic Sci.">
        <title>Complete genome sequence of Anaerococcus prevotii type strain (PC1).</title>
        <authorList>
            <person name="Labutti K."/>
            <person name="Pukall R."/>
            <person name="Steenblock K."/>
            <person name="Glavina Del Rio T."/>
            <person name="Tice H."/>
            <person name="Copeland A."/>
            <person name="Cheng J.F."/>
            <person name="Lucas S."/>
            <person name="Chen F."/>
            <person name="Nolan M."/>
            <person name="Bruce D."/>
            <person name="Goodwin L."/>
            <person name="Pitluck S."/>
            <person name="Ivanova N."/>
            <person name="Mavromatis K."/>
            <person name="Ovchinnikova G."/>
            <person name="Pati A."/>
            <person name="Chen A."/>
            <person name="Palaniappan K."/>
            <person name="Land M."/>
            <person name="Hauser L."/>
            <person name="Chang Y.J."/>
            <person name="Jeffries C.D."/>
            <person name="Chain P."/>
            <person name="Saunders E."/>
            <person name="Brettin T."/>
            <person name="Detter J.C."/>
            <person name="Han C."/>
            <person name="Goker M."/>
            <person name="Bristow J."/>
            <person name="Eisen J.A."/>
            <person name="Markowitz V."/>
            <person name="Hugenholtz P."/>
            <person name="Kyrpides N.C."/>
            <person name="Klenk H.P."/>
            <person name="Lapidus A."/>
        </authorList>
    </citation>
    <scope>NUCLEOTIDE SEQUENCE [LARGE SCALE GENOMIC DNA]</scope>
    <source>
        <strain evidence="10">ATCC 9321 / DSM 20548 / JCM 6508 / NCTC 11806 / PC1</strain>
    </source>
</reference>
<dbReference type="Pfam" id="PF01966">
    <property type="entry name" value="HD"/>
    <property type="match status" value="1"/>
</dbReference>
<dbReference type="PANTHER" id="PTHR12826:SF15">
    <property type="entry name" value="RIBONUCLEASE Y"/>
    <property type="match status" value="1"/>
</dbReference>
<dbReference type="InterPro" id="IPR003607">
    <property type="entry name" value="HD/PDEase_dom"/>
</dbReference>
<dbReference type="Gene3D" id="1.10.3210.10">
    <property type="entry name" value="Hypothetical protein af1432"/>
    <property type="match status" value="1"/>
</dbReference>
<keyword evidence="3 5" id="KW-0378">Hydrolase</keyword>
<sequence length="518" mass="58427">MMFESINPIVILIIAVAFVLLAFYFGYLYRKKTGEAKIGSAEELSRKIIEEANNQAEVLRRETLLEAKDEISKLKSENEEQFRQTRNDLDKREERLLKKEESLDNRSLLIDKKSDQISSDQKKLKQKEDRIDKLIEEQQLELQNIAGLTNNEAKEIILKNVKSETIHESAKLIKEAEERVKAESKKIATDILATTIQRYAAEQVAENTVSVISLPNDEMKGRIIGREGRNIRAFEQASGVDLIIDDTPEAVVISSFEPVRREVAKVALERLIQDGRINPSRIEEMINKADEEVEQRIMEDGQEAVDKAGVVNLHPQLVKLVGKMKFRTSYGQNILKHSVEVANLAGMLAEEIGANPQIARRGGLLHDIGKAIDREQEGTHVSLGVEMANKYGENKYVINAIESHHGEVEPNCVESILVQTADAISAARPGARRESLEKYVKRLENLEGIANSFDGIEKSFALQAGRELRIMVKPNKVSDDEMIVIAREIAKKIEEELEYPGEIKVNVLRESKVIDFAK</sequence>
<dbReference type="SUPFAM" id="SSF109604">
    <property type="entry name" value="HD-domain/PDEase-like"/>
    <property type="match status" value="1"/>
</dbReference>
<dbReference type="InterPro" id="IPR022711">
    <property type="entry name" value="RNase_Y_N"/>
</dbReference>
<keyword evidence="5" id="KW-1133">Transmembrane helix</keyword>
<keyword evidence="5" id="KW-0472">Membrane</keyword>
<dbReference type="FunFam" id="1.10.3210.10:FF:000013">
    <property type="entry name" value="Ribonuclease Y"/>
    <property type="match status" value="1"/>
</dbReference>
<keyword evidence="7" id="KW-0175">Coiled coil</keyword>
<dbReference type="GO" id="GO:0005886">
    <property type="term" value="C:plasma membrane"/>
    <property type="evidence" value="ECO:0007669"/>
    <property type="project" value="UniProtKB-SubCell"/>
</dbReference>
<comment type="similarity">
    <text evidence="5">Belongs to the RNase Y family.</text>
</comment>
<dbReference type="GO" id="GO:0004521">
    <property type="term" value="F:RNA endonuclease activity"/>
    <property type="evidence" value="ECO:0007669"/>
    <property type="project" value="UniProtKB-UniRule"/>
</dbReference>
<evidence type="ECO:0000313" key="10">
    <source>
        <dbReference type="Proteomes" id="UP000002294"/>
    </source>
</evidence>
<dbReference type="Proteomes" id="UP000002294">
    <property type="component" value="Chromosome"/>
</dbReference>
<evidence type="ECO:0000256" key="4">
    <source>
        <dbReference type="ARBA" id="ARBA00022884"/>
    </source>
</evidence>
<dbReference type="GO" id="GO:0016787">
    <property type="term" value="F:hydrolase activity"/>
    <property type="evidence" value="ECO:0007669"/>
    <property type="project" value="UniProtKB-KW"/>
</dbReference>
<dbReference type="GO" id="GO:0006402">
    <property type="term" value="P:mRNA catabolic process"/>
    <property type="evidence" value="ECO:0007669"/>
    <property type="project" value="UniProtKB-UniRule"/>
</dbReference>
<feature type="domain" description="HD" evidence="8">
    <location>
        <begin position="334"/>
        <end position="427"/>
    </location>
</feature>
<keyword evidence="5" id="KW-1003">Cell membrane</keyword>
<evidence type="ECO:0000256" key="5">
    <source>
        <dbReference type="HAMAP-Rule" id="MF_00335"/>
    </source>
</evidence>
<dbReference type="SUPFAM" id="SSF54791">
    <property type="entry name" value="Eukaryotic type KH-domain (KH-domain type I)"/>
    <property type="match status" value="1"/>
</dbReference>
<evidence type="ECO:0000256" key="7">
    <source>
        <dbReference type="SAM" id="Coils"/>
    </source>
</evidence>
<keyword evidence="10" id="KW-1185">Reference proteome</keyword>
<dbReference type="PANTHER" id="PTHR12826">
    <property type="entry name" value="RIBONUCLEASE Y"/>
    <property type="match status" value="1"/>
</dbReference>
<dbReference type="Gene3D" id="3.30.1370.10">
    <property type="entry name" value="K Homology domain, type 1"/>
    <property type="match status" value="1"/>
</dbReference>
<dbReference type="InterPro" id="IPR004087">
    <property type="entry name" value="KH_dom"/>
</dbReference>
<comment type="subcellular location">
    <subcellularLocation>
        <location evidence="5">Cell membrane</location>
        <topology evidence="5">Single-pass membrane protein</topology>
    </subcellularLocation>
</comment>
<evidence type="ECO:0000313" key="9">
    <source>
        <dbReference type="EMBL" id="ACV28981.1"/>
    </source>
</evidence>
<protein>
    <recommendedName>
        <fullName evidence="5 6">Ribonuclease Y</fullName>
        <shortName evidence="5">RNase Y</shortName>
        <ecNumber evidence="5 6">3.1.-.-</ecNumber>
    </recommendedName>
</protein>
<feature type="coiled-coil region" evidence="7">
    <location>
        <begin position="42"/>
        <end position="186"/>
    </location>
</feature>
<keyword evidence="1 5" id="KW-0540">Nuclease</keyword>
<keyword evidence="4 5" id="KW-0694">RNA-binding</keyword>
<dbReference type="InterPro" id="IPR036612">
    <property type="entry name" value="KH_dom_type_1_sf"/>
</dbReference>
<dbReference type="CDD" id="cd00077">
    <property type="entry name" value="HDc"/>
    <property type="match status" value="1"/>
</dbReference>
<evidence type="ECO:0000256" key="3">
    <source>
        <dbReference type="ARBA" id="ARBA00022801"/>
    </source>
</evidence>
<dbReference type="KEGG" id="apr:Apre_0953"/>
<dbReference type="EC" id="3.1.-.-" evidence="5 6"/>
<dbReference type="HAMAP" id="MF_00335">
    <property type="entry name" value="RNase_Y"/>
    <property type="match status" value="1"/>
</dbReference>
<organism evidence="9 10">
    <name type="scientific">Anaerococcus prevotii (strain ATCC 9321 / DSM 20548 / JCM 6508 / NCTC 11806 / PC1)</name>
    <name type="common">Peptostreptococcus prevotii</name>
    <name type="synonym">Peptococcus prevotii</name>
    <dbReference type="NCBI Taxonomy" id="525919"/>
    <lineage>
        <taxon>Bacteria</taxon>
        <taxon>Bacillati</taxon>
        <taxon>Bacillota</taxon>
        <taxon>Tissierellia</taxon>
        <taxon>Tissierellales</taxon>
        <taxon>Peptoniphilaceae</taxon>
        <taxon>Anaerococcus</taxon>
    </lineage>
</organism>
<dbReference type="CDD" id="cd22431">
    <property type="entry name" value="KH-I_RNaseY"/>
    <property type="match status" value="1"/>
</dbReference>
<dbReference type="NCBIfam" id="TIGR00277">
    <property type="entry name" value="HDIG"/>
    <property type="match status" value="1"/>
</dbReference>
<dbReference type="Pfam" id="PF12072">
    <property type="entry name" value="RNase_Y_N"/>
    <property type="match status" value="1"/>
</dbReference>
<dbReference type="GO" id="GO:0003723">
    <property type="term" value="F:RNA binding"/>
    <property type="evidence" value="ECO:0007669"/>
    <property type="project" value="UniProtKB-UniRule"/>
</dbReference>
<dbReference type="EMBL" id="CP001708">
    <property type="protein sequence ID" value="ACV28981.1"/>
    <property type="molecule type" value="Genomic_DNA"/>
</dbReference>
<dbReference type="AlphaFoldDB" id="C7RHM0"/>
<dbReference type="SMART" id="SM00322">
    <property type="entry name" value="KH"/>
    <property type="match status" value="1"/>
</dbReference>